<reference evidence="2" key="1">
    <citation type="submission" date="2013-11" db="EMBL/GenBank/DDBJ databases">
        <authorList>
            <person name="Sternberg P."/>
            <person name="Dillman A."/>
            <person name="Macchietto M."/>
        </authorList>
    </citation>
    <scope>NUCLEOTIDE SEQUENCE</scope>
    <source>
        <strain evidence="2">ALL</strain>
    </source>
</reference>
<reference evidence="2" key="2">
    <citation type="journal article" date="2015" name="Genome Biol.">
        <title>Comparative genomics of Steinernema reveals deeply conserved gene regulatory networks.</title>
        <authorList>
            <person name="Dillman A.R."/>
            <person name="Macchietto M."/>
            <person name="Porter C.F."/>
            <person name="Rogers A."/>
            <person name="Williams B."/>
            <person name="Antoshechkin I."/>
            <person name="Lee M.M."/>
            <person name="Goodwin Z."/>
            <person name="Lu X."/>
            <person name="Lewis E.E."/>
            <person name="Goodrich-Blair H."/>
            <person name="Stock S.P."/>
            <person name="Adams B.J."/>
            <person name="Sternberg P.W."/>
            <person name="Mortazavi A."/>
        </authorList>
    </citation>
    <scope>NUCLEOTIDE SEQUENCE [LARGE SCALE GENOMIC DNA]</scope>
    <source>
        <strain evidence="2">ALL</strain>
    </source>
</reference>
<keyword evidence="1" id="KW-1133">Transmembrane helix</keyword>
<proteinExistence type="predicted"/>
<comment type="caution">
    <text evidence="2">The sequence shown here is derived from an EMBL/GenBank/DDBJ whole genome shotgun (WGS) entry which is preliminary data.</text>
</comment>
<accession>A0A4U5P7N8</accession>
<gene>
    <name evidence="2" type="ORF">L596_006949</name>
</gene>
<dbReference type="AlphaFoldDB" id="A0A4U5P7N8"/>
<sequence>MSMCDVLLCSLGILVLATLLFKLRSLRQISPLLAFLHVSSVAAAILDFIIAVEWILVVLEFTPRHSELVVIITVALSASIIYSFTDPDNKTQRYSDECVLKTCMSRHRRLLGRRHLRNRVRFPLQTF</sequence>
<name>A0A4U5P7N8_STECR</name>
<dbReference type="EMBL" id="AZBU02000002">
    <property type="protein sequence ID" value="TKR92258.1"/>
    <property type="molecule type" value="Genomic_DNA"/>
</dbReference>
<keyword evidence="1" id="KW-0472">Membrane</keyword>
<evidence type="ECO:0000256" key="1">
    <source>
        <dbReference type="SAM" id="Phobius"/>
    </source>
</evidence>
<evidence type="ECO:0000313" key="2">
    <source>
        <dbReference type="EMBL" id="TKR92258.1"/>
    </source>
</evidence>
<protein>
    <submittedName>
        <fullName evidence="2">Uncharacterized protein</fullName>
    </submittedName>
</protein>
<feature type="transmembrane region" description="Helical" evidence="1">
    <location>
        <begin position="35"/>
        <end position="56"/>
    </location>
</feature>
<keyword evidence="1" id="KW-0812">Transmembrane</keyword>
<feature type="transmembrane region" description="Helical" evidence="1">
    <location>
        <begin position="68"/>
        <end position="85"/>
    </location>
</feature>
<reference evidence="2" key="3">
    <citation type="journal article" date="2019" name="G3 (Bethesda)">
        <title>Hybrid Assembly of the Genome of the Entomopathogenic Nematode Steinernema carpocapsae Identifies the X-Chromosome.</title>
        <authorList>
            <person name="Serra L."/>
            <person name="Macchietto M."/>
            <person name="Macias-Munoz A."/>
            <person name="McGill C.J."/>
            <person name="Rodriguez I.M."/>
            <person name="Rodriguez B."/>
            <person name="Murad R."/>
            <person name="Mortazavi A."/>
        </authorList>
    </citation>
    <scope>NUCLEOTIDE SEQUENCE</scope>
    <source>
        <strain evidence="2">ALL</strain>
    </source>
</reference>
<organism evidence="2">
    <name type="scientific">Steinernema carpocapsae</name>
    <name type="common">Entomopathogenic nematode</name>
    <dbReference type="NCBI Taxonomy" id="34508"/>
    <lineage>
        <taxon>Eukaryota</taxon>
        <taxon>Metazoa</taxon>
        <taxon>Ecdysozoa</taxon>
        <taxon>Nematoda</taxon>
        <taxon>Chromadorea</taxon>
        <taxon>Rhabditida</taxon>
        <taxon>Tylenchina</taxon>
        <taxon>Panagrolaimomorpha</taxon>
        <taxon>Strongyloidoidea</taxon>
        <taxon>Steinernematidae</taxon>
        <taxon>Steinernema</taxon>
    </lineage>
</organism>